<name>A0ACC1LF54_9FUNG</name>
<accession>A0ACC1LF54</accession>
<dbReference type="Proteomes" id="UP001140096">
    <property type="component" value="Unassembled WGS sequence"/>
</dbReference>
<dbReference type="EMBL" id="JANBUP010001277">
    <property type="protein sequence ID" value="KAJ2806885.1"/>
    <property type="molecule type" value="Genomic_DNA"/>
</dbReference>
<protein>
    <submittedName>
        <fullName evidence="1">Uncharacterized protein</fullName>
    </submittedName>
</protein>
<sequence>MNSIERINHYATKLEQESSLADARDGGKAVISFVPTRFAPATWPERGTIIIRDLYMSYRSGLPLALKGVSMEIYSRERVGVIGRSGAGKSSLITALFRLVEPSSGKIFIDGVDTQSLHLDRLRRAIGILPQDPVLFDGTLRENLDRFHEFSDTEIWDMLDQVCLREMVALQLEKLDMPVGEGGDNFSVGQRQLVCLARVLLRKPKILVLDEATANVDHETDTAIQQIVLSTAHKMTVISIAHRLQTIASYDKLFVIDDGQVVESGTPLGLLERHLLHRGNEGSMHSGQEQPSVFYNMVKQMDSDALEFMLAQARAAEADKRRAI</sequence>
<gene>
    <name evidence="1" type="ORF">H4S07_003702</name>
</gene>
<keyword evidence="2" id="KW-1185">Reference proteome</keyword>
<organism evidence="1 2">
    <name type="scientific">Coemansia furcata</name>
    <dbReference type="NCBI Taxonomy" id="417177"/>
    <lineage>
        <taxon>Eukaryota</taxon>
        <taxon>Fungi</taxon>
        <taxon>Fungi incertae sedis</taxon>
        <taxon>Zoopagomycota</taxon>
        <taxon>Kickxellomycotina</taxon>
        <taxon>Kickxellomycetes</taxon>
        <taxon>Kickxellales</taxon>
        <taxon>Kickxellaceae</taxon>
        <taxon>Coemansia</taxon>
    </lineage>
</organism>
<comment type="caution">
    <text evidence="1">The sequence shown here is derived from an EMBL/GenBank/DDBJ whole genome shotgun (WGS) entry which is preliminary data.</text>
</comment>
<evidence type="ECO:0000313" key="2">
    <source>
        <dbReference type="Proteomes" id="UP001140096"/>
    </source>
</evidence>
<evidence type="ECO:0000313" key="1">
    <source>
        <dbReference type="EMBL" id="KAJ2806885.1"/>
    </source>
</evidence>
<reference evidence="1" key="1">
    <citation type="submission" date="2022-07" db="EMBL/GenBank/DDBJ databases">
        <title>Phylogenomic reconstructions and comparative analyses of Kickxellomycotina fungi.</title>
        <authorList>
            <person name="Reynolds N.K."/>
            <person name="Stajich J.E."/>
            <person name="Barry K."/>
            <person name="Grigoriev I.V."/>
            <person name="Crous P."/>
            <person name="Smith M.E."/>
        </authorList>
    </citation>
    <scope>NUCLEOTIDE SEQUENCE</scope>
    <source>
        <strain evidence="1">CBS 102833</strain>
    </source>
</reference>
<proteinExistence type="predicted"/>